<keyword evidence="2" id="KW-0732">Signal</keyword>
<evidence type="ECO:0000256" key="1">
    <source>
        <dbReference type="SAM" id="MobiDB-lite"/>
    </source>
</evidence>
<proteinExistence type="predicted"/>
<organism evidence="3 4">
    <name type="scientific">Bombardia bombarda</name>
    <dbReference type="NCBI Taxonomy" id="252184"/>
    <lineage>
        <taxon>Eukaryota</taxon>
        <taxon>Fungi</taxon>
        <taxon>Dikarya</taxon>
        <taxon>Ascomycota</taxon>
        <taxon>Pezizomycotina</taxon>
        <taxon>Sordariomycetes</taxon>
        <taxon>Sordariomycetidae</taxon>
        <taxon>Sordariales</taxon>
        <taxon>Lasiosphaeriaceae</taxon>
        <taxon>Bombardia</taxon>
    </lineage>
</organism>
<protein>
    <submittedName>
        <fullName evidence="3">Uncharacterized protein</fullName>
    </submittedName>
</protein>
<dbReference type="EMBL" id="JAULSR010000005">
    <property type="protein sequence ID" value="KAK0618002.1"/>
    <property type="molecule type" value="Genomic_DNA"/>
</dbReference>
<dbReference type="Proteomes" id="UP001174934">
    <property type="component" value="Unassembled WGS sequence"/>
</dbReference>
<evidence type="ECO:0000256" key="2">
    <source>
        <dbReference type="SAM" id="SignalP"/>
    </source>
</evidence>
<feature type="region of interest" description="Disordered" evidence="1">
    <location>
        <begin position="32"/>
        <end position="57"/>
    </location>
</feature>
<evidence type="ECO:0000313" key="3">
    <source>
        <dbReference type="EMBL" id="KAK0618002.1"/>
    </source>
</evidence>
<dbReference type="AlphaFoldDB" id="A0AA39WM91"/>
<evidence type="ECO:0000313" key="4">
    <source>
        <dbReference type="Proteomes" id="UP001174934"/>
    </source>
</evidence>
<gene>
    <name evidence="3" type="ORF">B0T17DRAFT_536585</name>
</gene>
<reference evidence="3" key="1">
    <citation type="submission" date="2023-06" db="EMBL/GenBank/DDBJ databases">
        <title>Genome-scale phylogeny and comparative genomics of the fungal order Sordariales.</title>
        <authorList>
            <consortium name="Lawrence Berkeley National Laboratory"/>
            <person name="Hensen N."/>
            <person name="Bonometti L."/>
            <person name="Westerberg I."/>
            <person name="Brannstrom I.O."/>
            <person name="Guillou S."/>
            <person name="Cros-Aarteil S."/>
            <person name="Calhoun S."/>
            <person name="Haridas S."/>
            <person name="Kuo A."/>
            <person name="Mondo S."/>
            <person name="Pangilinan J."/>
            <person name="Riley R."/>
            <person name="LaButti K."/>
            <person name="Andreopoulos B."/>
            <person name="Lipzen A."/>
            <person name="Chen C."/>
            <person name="Yanf M."/>
            <person name="Daum C."/>
            <person name="Ng V."/>
            <person name="Clum A."/>
            <person name="Steindorff A."/>
            <person name="Ohm R."/>
            <person name="Martin F."/>
            <person name="Silar P."/>
            <person name="Natvig D."/>
            <person name="Lalanne C."/>
            <person name="Gautier V."/>
            <person name="Ament-velasquez S.L."/>
            <person name="Kruys A."/>
            <person name="Hutchinson M.I."/>
            <person name="Powell A.J."/>
            <person name="Barry K."/>
            <person name="Miller A.N."/>
            <person name="Grigoriev I.V."/>
            <person name="Debuchy R."/>
            <person name="Gladieux P."/>
            <person name="Thoren M.H."/>
            <person name="Johannesson H."/>
        </authorList>
    </citation>
    <scope>NUCLEOTIDE SEQUENCE</scope>
    <source>
        <strain evidence="3">SMH3391-2</strain>
    </source>
</reference>
<keyword evidence="4" id="KW-1185">Reference proteome</keyword>
<feature type="chain" id="PRO_5041338493" evidence="2">
    <location>
        <begin position="26"/>
        <end position="88"/>
    </location>
</feature>
<sequence length="88" mass="8899">MCGMGIHTSIAAVAALMHGLAAVFARPSLGFSGPHDGRGNEQENELGGHGVGSMPVDPGSPSAFLTSILWEGYTTAVNVTMAVVCLAT</sequence>
<name>A0AA39WM91_9PEZI</name>
<feature type="signal peptide" evidence="2">
    <location>
        <begin position="1"/>
        <end position="25"/>
    </location>
</feature>
<accession>A0AA39WM91</accession>
<comment type="caution">
    <text evidence="3">The sequence shown here is derived from an EMBL/GenBank/DDBJ whole genome shotgun (WGS) entry which is preliminary data.</text>
</comment>